<dbReference type="EMBL" id="JBDJNQ010000001">
    <property type="protein sequence ID" value="MEN5375797.1"/>
    <property type="molecule type" value="Genomic_DNA"/>
</dbReference>
<comment type="caution">
    <text evidence="1">The sequence shown here is derived from an EMBL/GenBank/DDBJ whole genome shotgun (WGS) entry which is preliminary data.</text>
</comment>
<evidence type="ECO:0008006" key="3">
    <source>
        <dbReference type="Google" id="ProtNLM"/>
    </source>
</evidence>
<evidence type="ECO:0000313" key="1">
    <source>
        <dbReference type="EMBL" id="MEN5375797.1"/>
    </source>
</evidence>
<organism evidence="1 2">
    <name type="scientific">Sphingobacterium kitahiroshimense</name>
    <dbReference type="NCBI Taxonomy" id="470446"/>
    <lineage>
        <taxon>Bacteria</taxon>
        <taxon>Pseudomonadati</taxon>
        <taxon>Bacteroidota</taxon>
        <taxon>Sphingobacteriia</taxon>
        <taxon>Sphingobacteriales</taxon>
        <taxon>Sphingobacteriaceae</taxon>
        <taxon>Sphingobacterium</taxon>
    </lineage>
</organism>
<dbReference type="RefSeq" id="WP_132771913.1">
    <property type="nucleotide sequence ID" value="NZ_JAOQNK010000001.1"/>
</dbReference>
<sequence>MEKYIFETMLINEDKIHQLEETLKKIPNIITININRFSNGLILKLEALNIQAFEIALRLKQNGFAVERLYEE</sequence>
<dbReference type="Proteomes" id="UP001409291">
    <property type="component" value="Unassembled WGS sequence"/>
</dbReference>
<accession>A0ABV0BMJ4</accession>
<keyword evidence="2" id="KW-1185">Reference proteome</keyword>
<protein>
    <recommendedName>
        <fullName evidence="3">HMA domain-containing protein</fullName>
    </recommendedName>
</protein>
<evidence type="ECO:0000313" key="2">
    <source>
        <dbReference type="Proteomes" id="UP001409291"/>
    </source>
</evidence>
<gene>
    <name evidence="1" type="ORF">ABE541_00820</name>
</gene>
<proteinExistence type="predicted"/>
<name>A0ABV0BMJ4_9SPHI</name>
<reference evidence="1 2" key="1">
    <citation type="submission" date="2024-04" db="EMBL/GenBank/DDBJ databases">
        <title>WGS of bacteria from Torrens River.</title>
        <authorList>
            <person name="Wyrsch E.R."/>
            <person name="Drigo B."/>
        </authorList>
    </citation>
    <scope>NUCLEOTIDE SEQUENCE [LARGE SCALE GENOMIC DNA]</scope>
    <source>
        <strain evidence="1 2">TWI391</strain>
    </source>
</reference>